<name>A0ABM9SZY1_THIA3</name>
<gene>
    <name evidence="1" type="ORF">THICB1_10216</name>
</gene>
<protein>
    <submittedName>
        <fullName evidence="1">Uncharacterized protein</fullName>
    </submittedName>
</protein>
<reference evidence="1 2" key="1">
    <citation type="submission" date="2015-03" db="EMBL/GenBank/DDBJ databases">
        <authorList>
            <person name="Regsiter A."/>
            <person name="william w."/>
        </authorList>
    </citation>
    <scope>NUCLEOTIDE SEQUENCE [LARGE SCALE GENOMIC DNA]</scope>
    <source>
        <strain evidence="1 2">CB1</strain>
    </source>
</reference>
<sequence length="100" mass="9981">MGLGSAGCNPGGGGWIDAPKTLAPAVAARNRARSAEVGTAAAGAAAMGGGVGPGFVRAGCGGWRRRRRKSRNASWLLALSADAAGFTTDPVRQTKPRYAG</sequence>
<comment type="caution">
    <text evidence="1">The sequence shown here is derived from an EMBL/GenBank/DDBJ whole genome shotgun (WGS) entry which is preliminary data.</text>
</comment>
<evidence type="ECO:0000313" key="2">
    <source>
        <dbReference type="Proteomes" id="UP000078599"/>
    </source>
</evidence>
<evidence type="ECO:0000313" key="1">
    <source>
        <dbReference type="EMBL" id="CQR26473.1"/>
    </source>
</evidence>
<keyword evidence="2" id="KW-1185">Reference proteome</keyword>
<accession>A0ABM9SZY1</accession>
<organism evidence="1 2">
    <name type="scientific">Thiomonas arsenitoxydans (strain DSM 22701 / CIP 110005 / 3As)</name>
    <dbReference type="NCBI Taxonomy" id="426114"/>
    <lineage>
        <taxon>Bacteria</taxon>
        <taxon>Pseudomonadati</taxon>
        <taxon>Pseudomonadota</taxon>
        <taxon>Betaproteobacteria</taxon>
        <taxon>Burkholderiales</taxon>
        <taxon>Thiomonas</taxon>
    </lineage>
</organism>
<dbReference type="Proteomes" id="UP000078599">
    <property type="component" value="Unassembled WGS sequence"/>
</dbReference>
<dbReference type="EMBL" id="CTRI01000001">
    <property type="protein sequence ID" value="CQR26473.1"/>
    <property type="molecule type" value="Genomic_DNA"/>
</dbReference>
<proteinExistence type="predicted"/>